<feature type="region of interest" description="Disordered" evidence="9">
    <location>
        <begin position="175"/>
        <end position="229"/>
    </location>
</feature>
<evidence type="ECO:0000256" key="5">
    <source>
        <dbReference type="ARBA" id="ARBA00022723"/>
    </source>
</evidence>
<dbReference type="Pfam" id="PF00034">
    <property type="entry name" value="Cytochrom_C"/>
    <property type="match status" value="1"/>
</dbReference>
<keyword evidence="7 8" id="KW-0408">Iron</keyword>
<dbReference type="PRINTS" id="PR00604">
    <property type="entry name" value="CYTCHRMECIAB"/>
</dbReference>
<evidence type="ECO:0000256" key="2">
    <source>
        <dbReference type="ARBA" id="ARBA00022448"/>
    </source>
</evidence>
<evidence type="ECO:0000259" key="11">
    <source>
        <dbReference type="PROSITE" id="PS51007"/>
    </source>
</evidence>
<feature type="domain" description="Cytochrome c" evidence="11">
    <location>
        <begin position="73"/>
        <end position="173"/>
    </location>
</feature>
<evidence type="ECO:0000256" key="8">
    <source>
        <dbReference type="PROSITE-ProRule" id="PRU00433"/>
    </source>
</evidence>
<dbReference type="PANTHER" id="PTHR11961">
    <property type="entry name" value="CYTOCHROME C"/>
    <property type="match status" value="1"/>
</dbReference>
<accession>A0ABV7L644</accession>
<gene>
    <name evidence="12" type="ORF">ACFOGJ_22905</name>
</gene>
<keyword evidence="10" id="KW-0472">Membrane</keyword>
<evidence type="ECO:0000256" key="10">
    <source>
        <dbReference type="SAM" id="Phobius"/>
    </source>
</evidence>
<dbReference type="SUPFAM" id="SSF46626">
    <property type="entry name" value="Cytochrome c"/>
    <property type="match status" value="1"/>
</dbReference>
<keyword evidence="10" id="KW-1133">Transmembrane helix</keyword>
<evidence type="ECO:0000256" key="1">
    <source>
        <dbReference type="ARBA" id="ARBA00003590"/>
    </source>
</evidence>
<evidence type="ECO:0000256" key="4">
    <source>
        <dbReference type="ARBA" id="ARBA00022617"/>
    </source>
</evidence>
<reference evidence="13" key="1">
    <citation type="journal article" date="2019" name="Int. J. Syst. Evol. Microbiol.">
        <title>The Global Catalogue of Microorganisms (GCM) 10K type strain sequencing project: providing services to taxonomists for standard genome sequencing and annotation.</title>
        <authorList>
            <consortium name="The Broad Institute Genomics Platform"/>
            <consortium name="The Broad Institute Genome Sequencing Center for Infectious Disease"/>
            <person name="Wu L."/>
            <person name="Ma J."/>
        </authorList>
    </citation>
    <scope>NUCLEOTIDE SEQUENCE [LARGE SCALE GENOMIC DNA]</scope>
    <source>
        <strain evidence="13">KCTC 42964</strain>
    </source>
</reference>
<keyword evidence="3" id="KW-0602">Photosynthesis</keyword>
<dbReference type="InterPro" id="IPR002327">
    <property type="entry name" value="Cyt_c_1A/1B"/>
</dbReference>
<comment type="function">
    <text evidence="1">Cytochrome c2 is found mainly in purple, non-sulfur, photosynthetic bacteria where it functions as the electron donor to the oxidized bacteriochlorophyll in the photophosphorylation pathway. However, it may also have a role in the respiratory chain and is found in some non-photosynthetic bacteria.</text>
</comment>
<sequence length="229" mass="23828">MDTFEFNKIAGAILFVLLIIVGIGTVGDILVSPKQLYEPVYHVDVPDAEGAAATAAAPAEVEVAPIAVRLASADVEDGMKEARKCAACHTFEQGGANKVGPNLWDVVGHETAHLDNFSYSDSLASLGATWSFEALDEFLADPKAYVPGTKMAFAGVKNPDRRADLIAYMRSLSESPVPLPEPAPAAAEPAAAEPASGDGAAQPATEDKAMPATDGTDPTPPVEQEPAKD</sequence>
<keyword evidence="5 8" id="KW-0479">Metal-binding</keyword>
<proteinExistence type="predicted"/>
<keyword evidence="4 8" id="KW-0349">Heme</keyword>
<evidence type="ECO:0000313" key="12">
    <source>
        <dbReference type="EMBL" id="MFC3230118.1"/>
    </source>
</evidence>
<dbReference type="PROSITE" id="PS51007">
    <property type="entry name" value="CYTC"/>
    <property type="match status" value="1"/>
</dbReference>
<dbReference type="EMBL" id="JBHRTR010000036">
    <property type="protein sequence ID" value="MFC3230118.1"/>
    <property type="molecule type" value="Genomic_DNA"/>
</dbReference>
<protein>
    <submittedName>
        <fullName evidence="12">C-type cytochrome</fullName>
    </submittedName>
</protein>
<keyword evidence="2" id="KW-0813">Transport</keyword>
<dbReference type="Gene3D" id="1.10.760.10">
    <property type="entry name" value="Cytochrome c-like domain"/>
    <property type="match status" value="1"/>
</dbReference>
<dbReference type="Proteomes" id="UP001595528">
    <property type="component" value="Unassembled WGS sequence"/>
</dbReference>
<name>A0ABV7L644_9PROT</name>
<dbReference type="RefSeq" id="WP_379904979.1">
    <property type="nucleotide sequence ID" value="NZ_JBHRTR010000036.1"/>
</dbReference>
<dbReference type="InterPro" id="IPR036909">
    <property type="entry name" value="Cyt_c-like_dom_sf"/>
</dbReference>
<evidence type="ECO:0000313" key="13">
    <source>
        <dbReference type="Proteomes" id="UP001595528"/>
    </source>
</evidence>
<organism evidence="12 13">
    <name type="scientific">Marinibaculum pumilum</name>
    <dbReference type="NCBI Taxonomy" id="1766165"/>
    <lineage>
        <taxon>Bacteria</taxon>
        <taxon>Pseudomonadati</taxon>
        <taxon>Pseudomonadota</taxon>
        <taxon>Alphaproteobacteria</taxon>
        <taxon>Rhodospirillales</taxon>
        <taxon>Rhodospirillaceae</taxon>
        <taxon>Marinibaculum</taxon>
    </lineage>
</organism>
<evidence type="ECO:0000256" key="7">
    <source>
        <dbReference type="ARBA" id="ARBA00023004"/>
    </source>
</evidence>
<comment type="caution">
    <text evidence="12">The sequence shown here is derived from an EMBL/GenBank/DDBJ whole genome shotgun (WGS) entry which is preliminary data.</text>
</comment>
<evidence type="ECO:0000256" key="6">
    <source>
        <dbReference type="ARBA" id="ARBA00022982"/>
    </source>
</evidence>
<keyword evidence="13" id="KW-1185">Reference proteome</keyword>
<dbReference type="InterPro" id="IPR009056">
    <property type="entry name" value="Cyt_c-like_dom"/>
</dbReference>
<feature type="transmembrane region" description="Helical" evidence="10">
    <location>
        <begin position="12"/>
        <end position="31"/>
    </location>
</feature>
<keyword evidence="10" id="KW-0812">Transmembrane</keyword>
<feature type="compositionally biased region" description="Low complexity" evidence="9">
    <location>
        <begin position="184"/>
        <end position="196"/>
    </location>
</feature>
<evidence type="ECO:0000256" key="9">
    <source>
        <dbReference type="SAM" id="MobiDB-lite"/>
    </source>
</evidence>
<evidence type="ECO:0000256" key="3">
    <source>
        <dbReference type="ARBA" id="ARBA00022531"/>
    </source>
</evidence>
<keyword evidence="6" id="KW-0249">Electron transport</keyword>